<reference evidence="2 3" key="1">
    <citation type="submission" date="2019-11" db="EMBL/GenBank/DDBJ databases">
        <title>Spirosoma endbachense sp. nov., isolated from a natural salt meadow.</title>
        <authorList>
            <person name="Rojas J."/>
            <person name="Ambika Manirajan B."/>
            <person name="Ratering S."/>
            <person name="Suarez C."/>
            <person name="Geissler-Plaum R."/>
            <person name="Schnell S."/>
        </authorList>
    </citation>
    <scope>NUCLEOTIDE SEQUENCE [LARGE SCALE GENOMIC DNA]</scope>
    <source>
        <strain evidence="2 3">I-24</strain>
    </source>
</reference>
<dbReference type="EMBL" id="CP045997">
    <property type="protein sequence ID" value="QHW00596.1"/>
    <property type="molecule type" value="Genomic_DNA"/>
</dbReference>
<protein>
    <submittedName>
        <fullName evidence="2">Uncharacterized protein</fullName>
    </submittedName>
</protein>
<name>A0A6P1W6F4_9BACT</name>
<proteinExistence type="predicted"/>
<evidence type="ECO:0000313" key="3">
    <source>
        <dbReference type="Proteomes" id="UP000464577"/>
    </source>
</evidence>
<accession>A0A6P1W6F4</accession>
<organism evidence="2 3">
    <name type="scientific">Spirosoma endbachense</name>
    <dbReference type="NCBI Taxonomy" id="2666025"/>
    <lineage>
        <taxon>Bacteria</taxon>
        <taxon>Pseudomonadati</taxon>
        <taxon>Bacteroidota</taxon>
        <taxon>Cytophagia</taxon>
        <taxon>Cytophagales</taxon>
        <taxon>Cytophagaceae</taxon>
        <taxon>Spirosoma</taxon>
    </lineage>
</organism>
<feature type="region of interest" description="Disordered" evidence="1">
    <location>
        <begin position="26"/>
        <end position="46"/>
    </location>
</feature>
<sequence length="46" mass="5063">MADSKNPPVRPEIEDGILETIEENSFAALEAEPKNPPVRPEEESAD</sequence>
<dbReference type="AlphaFoldDB" id="A0A6P1W6F4"/>
<dbReference type="RefSeq" id="WP_162390987.1">
    <property type="nucleotide sequence ID" value="NZ_CP045997.1"/>
</dbReference>
<keyword evidence="3" id="KW-1185">Reference proteome</keyword>
<evidence type="ECO:0000313" key="2">
    <source>
        <dbReference type="EMBL" id="QHW00596.1"/>
    </source>
</evidence>
<evidence type="ECO:0000256" key="1">
    <source>
        <dbReference type="SAM" id="MobiDB-lite"/>
    </source>
</evidence>
<dbReference type="Proteomes" id="UP000464577">
    <property type="component" value="Chromosome"/>
</dbReference>
<gene>
    <name evidence="2" type="ORF">GJR95_38705</name>
</gene>
<dbReference type="KEGG" id="senf:GJR95_38705"/>